<reference evidence="2" key="1">
    <citation type="submission" date="2018-04" db="EMBL/GenBank/DDBJ databases">
        <authorList>
            <person name="Lucker S."/>
            <person name="Sakoula D."/>
        </authorList>
    </citation>
    <scope>NUCLEOTIDE SEQUENCE [LARGE SCALE GENOMIC DNA]</scope>
</reference>
<dbReference type="InParanoid" id="A0A330L1Q2"/>
<keyword evidence="2" id="KW-1185">Reference proteome</keyword>
<proteinExistence type="predicted"/>
<sequence>MRPTMSTPSTPTTSAATLPDRLCTWCKVPMKKRLVGGAQFVHYTCPKCVFQHTTRLGPKIQTPAH</sequence>
<evidence type="ECO:0000313" key="1">
    <source>
        <dbReference type="EMBL" id="SPP63685.1"/>
    </source>
</evidence>
<evidence type="ECO:0000313" key="2">
    <source>
        <dbReference type="Proteomes" id="UP000248168"/>
    </source>
</evidence>
<accession>A0A330L1Q2</accession>
<dbReference type="AlphaFoldDB" id="A0A330L1Q2"/>
<dbReference type="Proteomes" id="UP000248168">
    <property type="component" value="Unassembled WGS sequence"/>
</dbReference>
<protein>
    <submittedName>
        <fullName evidence="1">Uncharacterized protein</fullName>
    </submittedName>
</protein>
<dbReference type="EMBL" id="OUNR01000001">
    <property type="protein sequence ID" value="SPP63685.1"/>
    <property type="molecule type" value="Genomic_DNA"/>
</dbReference>
<name>A0A330L1Q2_9BACT</name>
<organism evidence="1 2">
    <name type="scientific">Nitrospira lenta</name>
    <dbReference type="NCBI Taxonomy" id="1436998"/>
    <lineage>
        <taxon>Bacteria</taxon>
        <taxon>Pseudomonadati</taxon>
        <taxon>Nitrospirota</taxon>
        <taxon>Nitrospiria</taxon>
        <taxon>Nitrospirales</taxon>
        <taxon>Nitrospiraceae</taxon>
        <taxon>Nitrospira</taxon>
    </lineage>
</organism>
<gene>
    <name evidence="1" type="ORF">NITLEN_10771</name>
</gene>